<feature type="chain" id="PRO_5020394510" evidence="1">
    <location>
        <begin position="21"/>
        <end position="641"/>
    </location>
</feature>
<dbReference type="EMBL" id="SSMQ01000041">
    <property type="protein sequence ID" value="TKD01197.1"/>
    <property type="molecule type" value="Genomic_DNA"/>
</dbReference>
<feature type="signal peptide" evidence="1">
    <location>
        <begin position="1"/>
        <end position="20"/>
    </location>
</feature>
<gene>
    <name evidence="2" type="ORF">E8A74_31855</name>
</gene>
<accession>A0A4V5PLY5</accession>
<dbReference type="InterPro" id="IPR022028">
    <property type="entry name" value="DUF3604"/>
</dbReference>
<keyword evidence="3" id="KW-1185">Reference proteome</keyword>
<evidence type="ECO:0000313" key="2">
    <source>
        <dbReference type="EMBL" id="TKD01197.1"/>
    </source>
</evidence>
<dbReference type="Gene3D" id="3.20.20.140">
    <property type="entry name" value="Metal-dependent hydrolases"/>
    <property type="match status" value="1"/>
</dbReference>
<sequence length="641" mass="69641">MRIVGLALSLLLLFDGCAEAPTPTAPPRVPRPRAACATRVPTRVPLYGDLHVHTAFSFDARSYDTVVTPADAYRFARGEPIHLPPLDAAGKGTREARIDRPLDFVAVTDHGEFLGEMYHCTTPTSPKYDTFTCQTYREEVGQGASTFAVRLSQANPMRVAELCGEGKDCEAAARERWQAMQDAAEAAYDRSASCSLTTFVGYEYTNTFGISNLHRNVIFVNDIVPELPVTYFEAPTPLDLWTLLRDGCKSAENGCDVLVLPHNSNLSNGRLFDPTYPGGATIEEEAARAALRAEMEPVAEIFQHKGSSECRNGFLDVEADVDPLCDFEELRPDDDEQCGDKPGSGGMRLWGCTHRHDFLRYVLKTGLLEAERLGTNPFLFGLIGSTDTHNGTPGNTSSVGFPGHVGLVDDTPEKRLGAGTETHDGVINNPGGLAGVWAEENSRESIFEAIRRRETFATSGARIPIRFFGGFGYDAGLCGRPERLEEAYAAGVPMGGMLGTSSGAEPTFFVQATADPGTASWPGRPLERLQIIKGYVREGKVYEKVYDVAGTPAPEPAVDTATCDVLAEGAEELCAVWTDPDFVPNERAFYYARAIEVPSCRYSTYECNALDPASAPAACTDVSVPMTVQHRAWSSPIWYGP</sequence>
<reference evidence="2 3" key="1">
    <citation type="submission" date="2019-04" db="EMBL/GenBank/DDBJ databases">
        <authorList>
            <person name="Li Y."/>
            <person name="Wang J."/>
        </authorList>
    </citation>
    <scope>NUCLEOTIDE SEQUENCE [LARGE SCALE GENOMIC DNA]</scope>
    <source>
        <strain evidence="2 3">DSM 14668</strain>
    </source>
</reference>
<protein>
    <submittedName>
        <fullName evidence="2">DUF3604 domain-containing protein</fullName>
    </submittedName>
</protein>
<dbReference type="OrthoDB" id="543560at2"/>
<keyword evidence="1" id="KW-0732">Signal</keyword>
<proteinExistence type="predicted"/>
<dbReference type="AlphaFoldDB" id="A0A4V5PLY5"/>
<evidence type="ECO:0000313" key="3">
    <source>
        <dbReference type="Proteomes" id="UP000309215"/>
    </source>
</evidence>
<dbReference type="Pfam" id="PF12228">
    <property type="entry name" value="DUF3604"/>
    <property type="match status" value="1"/>
</dbReference>
<evidence type="ECO:0000256" key="1">
    <source>
        <dbReference type="SAM" id="SignalP"/>
    </source>
</evidence>
<name>A0A4V5PLY5_9BACT</name>
<organism evidence="2 3">
    <name type="scientific">Polyangium fumosum</name>
    <dbReference type="NCBI Taxonomy" id="889272"/>
    <lineage>
        <taxon>Bacteria</taxon>
        <taxon>Pseudomonadati</taxon>
        <taxon>Myxococcota</taxon>
        <taxon>Polyangia</taxon>
        <taxon>Polyangiales</taxon>
        <taxon>Polyangiaceae</taxon>
        <taxon>Polyangium</taxon>
    </lineage>
</organism>
<comment type="caution">
    <text evidence="2">The sequence shown here is derived from an EMBL/GenBank/DDBJ whole genome shotgun (WGS) entry which is preliminary data.</text>
</comment>
<dbReference type="Proteomes" id="UP000309215">
    <property type="component" value="Unassembled WGS sequence"/>
</dbReference>